<keyword evidence="5 7" id="KW-1133">Transmembrane helix</keyword>
<dbReference type="GO" id="GO:0005886">
    <property type="term" value="C:plasma membrane"/>
    <property type="evidence" value="ECO:0007669"/>
    <property type="project" value="UniProtKB-SubCell"/>
</dbReference>
<proteinExistence type="inferred from homology"/>
<dbReference type="PANTHER" id="PTHR43163">
    <property type="entry name" value="DIPEPTIDE TRANSPORT SYSTEM PERMEASE PROTEIN DPPB-RELATED"/>
    <property type="match status" value="1"/>
</dbReference>
<evidence type="ECO:0000256" key="7">
    <source>
        <dbReference type="RuleBase" id="RU363032"/>
    </source>
</evidence>
<reference evidence="9 10" key="1">
    <citation type="journal article" date="2014" name="Nature">
        <title>An environmental bacterial taxon with a large and distinct metabolic repertoire.</title>
        <authorList>
            <person name="Wilson M.C."/>
            <person name="Mori T."/>
            <person name="Ruckert C."/>
            <person name="Uria A.R."/>
            <person name="Helf M.J."/>
            <person name="Takada K."/>
            <person name="Gernert C."/>
            <person name="Steffens U.A."/>
            <person name="Heycke N."/>
            <person name="Schmitt S."/>
            <person name="Rinke C."/>
            <person name="Helfrich E.J."/>
            <person name="Brachmann A.O."/>
            <person name="Gurgui C."/>
            <person name="Wakimoto T."/>
            <person name="Kracht M."/>
            <person name="Crusemann M."/>
            <person name="Hentschel U."/>
            <person name="Abe I."/>
            <person name="Matsunaga S."/>
            <person name="Kalinowski J."/>
            <person name="Takeyama H."/>
            <person name="Piel J."/>
        </authorList>
    </citation>
    <scope>NUCLEOTIDE SEQUENCE [LARGE SCALE GENOMIC DNA]</scope>
    <source>
        <strain evidence="10">TSY2</strain>
    </source>
</reference>
<feature type="domain" description="ABC transmembrane type-1" evidence="8">
    <location>
        <begin position="1"/>
        <end position="97"/>
    </location>
</feature>
<organism evidence="9 10">
    <name type="scientific">Candidatus Entotheonella gemina</name>
    <dbReference type="NCBI Taxonomy" id="1429439"/>
    <lineage>
        <taxon>Bacteria</taxon>
        <taxon>Pseudomonadati</taxon>
        <taxon>Nitrospinota/Tectimicrobiota group</taxon>
        <taxon>Candidatus Tectimicrobiota</taxon>
        <taxon>Candidatus Entotheonellia</taxon>
        <taxon>Candidatus Entotheonellales</taxon>
        <taxon>Candidatus Entotheonellaceae</taxon>
        <taxon>Candidatus Entotheonella</taxon>
    </lineage>
</organism>
<keyword evidence="10" id="KW-1185">Reference proteome</keyword>
<dbReference type="HOGENOM" id="CLU_036879_3_2_7"/>
<dbReference type="EMBL" id="AZHX01002173">
    <property type="protein sequence ID" value="ETW96493.1"/>
    <property type="molecule type" value="Genomic_DNA"/>
</dbReference>
<dbReference type="GO" id="GO:0055085">
    <property type="term" value="P:transmembrane transport"/>
    <property type="evidence" value="ECO:0007669"/>
    <property type="project" value="InterPro"/>
</dbReference>
<dbReference type="CDD" id="cd06261">
    <property type="entry name" value="TM_PBP2"/>
    <property type="match status" value="1"/>
</dbReference>
<keyword evidence="6 7" id="KW-0472">Membrane</keyword>
<evidence type="ECO:0000256" key="6">
    <source>
        <dbReference type="ARBA" id="ARBA00023136"/>
    </source>
</evidence>
<comment type="caution">
    <text evidence="9">The sequence shown here is derived from an EMBL/GenBank/DDBJ whole genome shotgun (WGS) entry which is preliminary data.</text>
</comment>
<evidence type="ECO:0000256" key="1">
    <source>
        <dbReference type="ARBA" id="ARBA00004651"/>
    </source>
</evidence>
<dbReference type="Gene3D" id="1.10.3720.10">
    <property type="entry name" value="MetI-like"/>
    <property type="match status" value="1"/>
</dbReference>
<evidence type="ECO:0000256" key="4">
    <source>
        <dbReference type="ARBA" id="ARBA00022692"/>
    </source>
</evidence>
<evidence type="ECO:0000256" key="2">
    <source>
        <dbReference type="ARBA" id="ARBA00022448"/>
    </source>
</evidence>
<feature type="transmembrane region" description="Helical" evidence="7">
    <location>
        <begin position="37"/>
        <end position="58"/>
    </location>
</feature>
<feature type="transmembrane region" description="Helical" evidence="7">
    <location>
        <begin position="78"/>
        <end position="104"/>
    </location>
</feature>
<dbReference type="InterPro" id="IPR000515">
    <property type="entry name" value="MetI-like"/>
</dbReference>
<name>W4LEG2_9BACT</name>
<dbReference type="Proteomes" id="UP000019140">
    <property type="component" value="Unassembled WGS sequence"/>
</dbReference>
<protein>
    <recommendedName>
        <fullName evidence="8">ABC transmembrane type-1 domain-containing protein</fullName>
    </recommendedName>
</protein>
<evidence type="ECO:0000313" key="10">
    <source>
        <dbReference type="Proteomes" id="UP000019140"/>
    </source>
</evidence>
<evidence type="ECO:0000313" key="9">
    <source>
        <dbReference type="EMBL" id="ETW96493.1"/>
    </source>
</evidence>
<dbReference type="PANTHER" id="PTHR43163:SF6">
    <property type="entry name" value="DIPEPTIDE TRANSPORT SYSTEM PERMEASE PROTEIN DPPB-RELATED"/>
    <property type="match status" value="1"/>
</dbReference>
<sequence length="111" mass="12092">MLEVLDSHYIDLARAKGAPKSAIIWRHALRNAAIPPITFAGLTLAGFITGTVVTETVFSWPGLGRLAVDAVLQNDFPLLTGAVLLVTLMYLATSFLADVAYVYLDPRIRYT</sequence>
<dbReference type="SUPFAM" id="SSF161098">
    <property type="entry name" value="MetI-like"/>
    <property type="match status" value="1"/>
</dbReference>
<evidence type="ECO:0000256" key="3">
    <source>
        <dbReference type="ARBA" id="ARBA00022475"/>
    </source>
</evidence>
<keyword evidence="3" id="KW-1003">Cell membrane</keyword>
<accession>W4LEG2</accession>
<dbReference type="Pfam" id="PF00528">
    <property type="entry name" value="BPD_transp_1"/>
    <property type="match status" value="1"/>
</dbReference>
<keyword evidence="2 7" id="KW-0813">Transport</keyword>
<evidence type="ECO:0000256" key="5">
    <source>
        <dbReference type="ARBA" id="ARBA00022989"/>
    </source>
</evidence>
<dbReference type="AlphaFoldDB" id="W4LEG2"/>
<gene>
    <name evidence="9" type="ORF">ETSY2_46265</name>
</gene>
<dbReference type="InterPro" id="IPR035906">
    <property type="entry name" value="MetI-like_sf"/>
</dbReference>
<evidence type="ECO:0000259" key="8">
    <source>
        <dbReference type="PROSITE" id="PS50928"/>
    </source>
</evidence>
<keyword evidence="4 7" id="KW-0812">Transmembrane</keyword>
<dbReference type="PROSITE" id="PS50928">
    <property type="entry name" value="ABC_TM1"/>
    <property type="match status" value="1"/>
</dbReference>
<comment type="subcellular location">
    <subcellularLocation>
        <location evidence="1 7">Cell membrane</location>
        <topology evidence="1 7">Multi-pass membrane protein</topology>
    </subcellularLocation>
</comment>
<comment type="similarity">
    <text evidence="7">Belongs to the binding-protein-dependent transport system permease family.</text>
</comment>